<name>A0A8S5MWK2_9CAUD</name>
<evidence type="ECO:0000313" key="1">
    <source>
        <dbReference type="EMBL" id="DAD86474.1"/>
    </source>
</evidence>
<dbReference type="EMBL" id="BK014999">
    <property type="protein sequence ID" value="DAD86474.1"/>
    <property type="molecule type" value="Genomic_DNA"/>
</dbReference>
<reference evidence="1" key="1">
    <citation type="journal article" date="2021" name="Proc. Natl. Acad. Sci. U.S.A.">
        <title>A Catalog of Tens of Thousands of Viruses from Human Metagenomes Reveals Hidden Associations with Chronic Diseases.</title>
        <authorList>
            <person name="Tisza M.J."/>
            <person name="Buck C.B."/>
        </authorList>
    </citation>
    <scope>NUCLEOTIDE SEQUENCE</scope>
    <source>
        <strain evidence="1">CtsBB38</strain>
    </source>
</reference>
<proteinExistence type="predicted"/>
<sequence>MDEYYYTNEQIECRVLAPCNIERLKEHRQCEFCHLCFDCIVYKDRNKINLCEFLDNYLKEEK</sequence>
<organism evidence="1">
    <name type="scientific">Siphoviridae sp. ctsBB38</name>
    <dbReference type="NCBI Taxonomy" id="2826482"/>
    <lineage>
        <taxon>Viruses</taxon>
        <taxon>Duplodnaviria</taxon>
        <taxon>Heunggongvirae</taxon>
        <taxon>Uroviricota</taxon>
        <taxon>Caudoviricetes</taxon>
    </lineage>
</organism>
<protein>
    <submittedName>
        <fullName evidence="1">Uncharacterized protein</fullName>
    </submittedName>
</protein>
<accession>A0A8S5MWK2</accession>